<accession>A0A9W7HS33</accession>
<evidence type="ECO:0000313" key="2">
    <source>
        <dbReference type="Proteomes" id="UP001165190"/>
    </source>
</evidence>
<protein>
    <recommendedName>
        <fullName evidence="3">Endonuclease/exonuclease/phosphatase domain-containing protein</fullName>
    </recommendedName>
</protein>
<organism evidence="1 2">
    <name type="scientific">Hibiscus trionum</name>
    <name type="common">Flower of an hour</name>
    <dbReference type="NCBI Taxonomy" id="183268"/>
    <lineage>
        <taxon>Eukaryota</taxon>
        <taxon>Viridiplantae</taxon>
        <taxon>Streptophyta</taxon>
        <taxon>Embryophyta</taxon>
        <taxon>Tracheophyta</taxon>
        <taxon>Spermatophyta</taxon>
        <taxon>Magnoliopsida</taxon>
        <taxon>eudicotyledons</taxon>
        <taxon>Gunneridae</taxon>
        <taxon>Pentapetalae</taxon>
        <taxon>rosids</taxon>
        <taxon>malvids</taxon>
        <taxon>Malvales</taxon>
        <taxon>Malvaceae</taxon>
        <taxon>Malvoideae</taxon>
        <taxon>Hibiscus</taxon>
    </lineage>
</organism>
<dbReference type="SUPFAM" id="SSF56219">
    <property type="entry name" value="DNase I-like"/>
    <property type="match status" value="1"/>
</dbReference>
<comment type="caution">
    <text evidence="1">The sequence shown here is derived from an EMBL/GenBank/DDBJ whole genome shotgun (WGS) entry which is preliminary data.</text>
</comment>
<keyword evidence="2" id="KW-1185">Reference proteome</keyword>
<name>A0A9W7HS33_HIBTR</name>
<dbReference type="PANTHER" id="PTHR33710">
    <property type="entry name" value="BNAC02G09200D PROTEIN"/>
    <property type="match status" value="1"/>
</dbReference>
<gene>
    <name evidence="1" type="ORF">HRI_001762800</name>
</gene>
<dbReference type="OrthoDB" id="1001832at2759"/>
<dbReference type="EMBL" id="BSYR01000018">
    <property type="protein sequence ID" value="GMI80935.1"/>
    <property type="molecule type" value="Genomic_DNA"/>
</dbReference>
<dbReference type="Gene3D" id="3.60.10.10">
    <property type="entry name" value="Endonuclease/exonuclease/phosphatase"/>
    <property type="match status" value="1"/>
</dbReference>
<evidence type="ECO:0008006" key="3">
    <source>
        <dbReference type="Google" id="ProtNLM"/>
    </source>
</evidence>
<dbReference type="InterPro" id="IPR036691">
    <property type="entry name" value="Endo/exonu/phosph_ase_sf"/>
</dbReference>
<sequence>MGFHGPFYTWERGDLKQRLDRCVCNEEWLAEYPTSGVFHLPKLESDHCPVLLTSGGENGSRVSRPFRYLTSWAEHPDFHRLVTEVWREERNVFDNVIEFQTKGAEWNKEVYGHIGRQKTLLLARIRGIELARGKRDSEFLIDLEKELKLDLAKVLKDEESLWRQKSRNSWILDGDRNTRFFHASTIVRR</sequence>
<proteinExistence type="predicted"/>
<evidence type="ECO:0000313" key="1">
    <source>
        <dbReference type="EMBL" id="GMI80935.1"/>
    </source>
</evidence>
<dbReference type="Proteomes" id="UP001165190">
    <property type="component" value="Unassembled WGS sequence"/>
</dbReference>
<dbReference type="AlphaFoldDB" id="A0A9W7HS33"/>
<dbReference type="PANTHER" id="PTHR33710:SF77">
    <property type="entry name" value="DNASE I-LIKE SUPERFAMILY PROTEIN"/>
    <property type="match status" value="1"/>
</dbReference>
<reference evidence="1" key="1">
    <citation type="submission" date="2023-05" db="EMBL/GenBank/DDBJ databases">
        <title>Genome and transcriptome analyses reveal genes involved in the formation of fine ridges on petal epidermal cells in Hibiscus trionum.</title>
        <authorList>
            <person name="Koshimizu S."/>
            <person name="Masuda S."/>
            <person name="Ishii T."/>
            <person name="Shirasu K."/>
            <person name="Hoshino A."/>
            <person name="Arita M."/>
        </authorList>
    </citation>
    <scope>NUCLEOTIDE SEQUENCE</scope>
    <source>
        <strain evidence="1">Hamamatsu line</strain>
    </source>
</reference>